<keyword evidence="3" id="KW-1185">Reference proteome</keyword>
<evidence type="ECO:0008006" key="4">
    <source>
        <dbReference type="Google" id="ProtNLM"/>
    </source>
</evidence>
<dbReference type="AlphaFoldDB" id="A0A9P6ID75"/>
<dbReference type="InterPro" id="IPR032710">
    <property type="entry name" value="NTF2-like_dom_sf"/>
</dbReference>
<evidence type="ECO:0000313" key="2">
    <source>
        <dbReference type="EMBL" id="KAF9881423.1"/>
    </source>
</evidence>
<reference evidence="2" key="2">
    <citation type="submission" date="2020-11" db="EMBL/GenBank/DDBJ databases">
        <title>Whole genome sequencing of Colletotrichum sp.</title>
        <authorList>
            <person name="Li H."/>
        </authorList>
    </citation>
    <scope>NUCLEOTIDE SEQUENCE</scope>
    <source>
        <strain evidence="2">CkLH20</strain>
    </source>
</reference>
<organism evidence="2 3">
    <name type="scientific">Colletotrichum karsti</name>
    <dbReference type="NCBI Taxonomy" id="1095194"/>
    <lineage>
        <taxon>Eukaryota</taxon>
        <taxon>Fungi</taxon>
        <taxon>Dikarya</taxon>
        <taxon>Ascomycota</taxon>
        <taxon>Pezizomycotina</taxon>
        <taxon>Sordariomycetes</taxon>
        <taxon>Hypocreomycetidae</taxon>
        <taxon>Glomerellales</taxon>
        <taxon>Glomerellaceae</taxon>
        <taxon>Colletotrichum</taxon>
        <taxon>Colletotrichum boninense species complex</taxon>
    </lineage>
</organism>
<evidence type="ECO:0000313" key="3">
    <source>
        <dbReference type="Proteomes" id="UP000781932"/>
    </source>
</evidence>
<dbReference type="EMBL" id="JAATWM020000002">
    <property type="protein sequence ID" value="KAF9881423.1"/>
    <property type="molecule type" value="Genomic_DNA"/>
</dbReference>
<dbReference type="RefSeq" id="XP_038750884.1">
    <property type="nucleotide sequence ID" value="XM_038883289.1"/>
</dbReference>
<gene>
    <name evidence="2" type="ORF">CkaCkLH20_00569</name>
</gene>
<protein>
    <recommendedName>
        <fullName evidence="4">SnoaL-like domain-containing protein</fullName>
    </recommendedName>
</protein>
<keyword evidence="1" id="KW-0732">Signal</keyword>
<dbReference type="Gene3D" id="3.10.450.50">
    <property type="match status" value="1"/>
</dbReference>
<dbReference type="SUPFAM" id="SSF54427">
    <property type="entry name" value="NTF2-like"/>
    <property type="match status" value="1"/>
</dbReference>
<dbReference type="OrthoDB" id="2820488at2759"/>
<reference evidence="2" key="1">
    <citation type="submission" date="2020-03" db="EMBL/GenBank/DDBJ databases">
        <authorList>
            <person name="He L."/>
        </authorList>
    </citation>
    <scope>NUCLEOTIDE SEQUENCE</scope>
    <source>
        <strain evidence="2">CkLH20</strain>
    </source>
</reference>
<dbReference type="Proteomes" id="UP000781932">
    <property type="component" value="Unassembled WGS sequence"/>
</dbReference>
<comment type="caution">
    <text evidence="2">The sequence shown here is derived from an EMBL/GenBank/DDBJ whole genome shotgun (WGS) entry which is preliminary data.</text>
</comment>
<evidence type="ECO:0000256" key="1">
    <source>
        <dbReference type="SAM" id="SignalP"/>
    </source>
</evidence>
<feature type="chain" id="PRO_5040409148" description="SnoaL-like domain-containing protein" evidence="1">
    <location>
        <begin position="25"/>
        <end position="154"/>
    </location>
</feature>
<accession>A0A9P6ID75</accession>
<proteinExistence type="predicted"/>
<feature type="signal peptide" evidence="1">
    <location>
        <begin position="1"/>
        <end position="24"/>
    </location>
</feature>
<name>A0A9P6ID75_9PEZI</name>
<dbReference type="GeneID" id="62156363"/>
<sequence length="154" mass="17218">MKLNISSISAGLAILASMPAQAATYCPPRPASPTEQRQIFQEFYQKLYVDINATQAMLDHAAEDYIQHNPYALSGRDNSIQALSFVTPETVKFNVTFSGIDGDLAFVYLRMDVAGTPRPNAVVDLFRFNGSCVQEHWDVMQERPDNATNPLDMW</sequence>